<proteinExistence type="predicted"/>
<sequence>MIAKNNLQKMLLFKYYCSNYQYKYVMVACYISSAF</sequence>
<reference evidence="1 2" key="1">
    <citation type="submission" date="2019-02" db="EMBL/GenBank/DDBJ databases">
        <title>Genomic Encyclopedia of Type Strains, Phase IV (KMG-IV): sequencing the most valuable type-strain genomes for metagenomic binning, comparative biology and taxonomic classification.</title>
        <authorList>
            <person name="Goeker M."/>
        </authorList>
    </citation>
    <scope>NUCLEOTIDE SEQUENCE [LARGE SCALE GENOMIC DNA]</scope>
    <source>
        <strain evidence="1 2">DSM 23814</strain>
    </source>
</reference>
<dbReference type="EMBL" id="SHKO01000002">
    <property type="protein sequence ID" value="RZT94344.1"/>
    <property type="molecule type" value="Genomic_DNA"/>
</dbReference>
<evidence type="ECO:0000313" key="2">
    <source>
        <dbReference type="Proteomes" id="UP000293398"/>
    </source>
</evidence>
<evidence type="ECO:0000313" key="1">
    <source>
        <dbReference type="EMBL" id="RZT94344.1"/>
    </source>
</evidence>
<keyword evidence="2" id="KW-1185">Reference proteome</keyword>
<dbReference type="Proteomes" id="UP000293398">
    <property type="component" value="Unassembled WGS sequence"/>
</dbReference>
<dbReference type="AlphaFoldDB" id="A0A4Q7VE65"/>
<protein>
    <submittedName>
        <fullName evidence="1">Uncharacterized protein</fullName>
    </submittedName>
</protein>
<accession>A0A4Q7VE65</accession>
<name>A0A4Q7VE65_9BURK</name>
<comment type="caution">
    <text evidence="1">The sequence shown here is derived from an EMBL/GenBank/DDBJ whole genome shotgun (WGS) entry which is preliminary data.</text>
</comment>
<organism evidence="1 2">
    <name type="scientific">Advenella incenata</name>
    <dbReference type="NCBI Taxonomy" id="267800"/>
    <lineage>
        <taxon>Bacteria</taxon>
        <taxon>Pseudomonadati</taxon>
        <taxon>Pseudomonadota</taxon>
        <taxon>Betaproteobacteria</taxon>
        <taxon>Burkholderiales</taxon>
        <taxon>Alcaligenaceae</taxon>
    </lineage>
</organism>
<gene>
    <name evidence="1" type="ORF">EV681_2763</name>
</gene>